<dbReference type="RefSeq" id="WP_010795803.1">
    <property type="nucleotide sequence ID" value="NZ_FQYS01000011.1"/>
</dbReference>
<evidence type="ECO:0000256" key="2">
    <source>
        <dbReference type="ARBA" id="ARBA00022837"/>
    </source>
</evidence>
<feature type="region of interest" description="Disordered" evidence="3">
    <location>
        <begin position="19"/>
        <end position="73"/>
    </location>
</feature>
<reference evidence="5 8" key="2">
    <citation type="submission" date="2020-10" db="EMBL/GenBank/DDBJ databases">
        <title>Genome sequences of Pseudomonas isolates.</title>
        <authorList>
            <person name="Wessels L."/>
            <person name="Reich F."/>
            <person name="Hammerl J."/>
        </authorList>
    </citation>
    <scope>NUCLEOTIDE SEQUENCE [LARGE SCALE GENOMIC DNA]</scope>
    <source>
        <strain evidence="5 8">20-MO00624-0</strain>
    </source>
</reference>
<feature type="compositionally biased region" description="Polar residues" evidence="3">
    <location>
        <begin position="19"/>
        <end position="30"/>
    </location>
</feature>
<feature type="region of interest" description="Disordered" evidence="3">
    <location>
        <begin position="174"/>
        <end position="196"/>
    </location>
</feature>
<dbReference type="InterPro" id="IPR050145">
    <property type="entry name" value="Centrin_CML-like"/>
</dbReference>
<gene>
    <name evidence="5" type="ORF">IRZ65_17710</name>
    <name evidence="6" type="ORF">NCTC11842_04050</name>
</gene>
<dbReference type="EMBL" id="UAUF01000014">
    <property type="protein sequence ID" value="SPZ11795.1"/>
    <property type="molecule type" value="Genomic_DNA"/>
</dbReference>
<dbReference type="InterPro" id="IPR002048">
    <property type="entry name" value="EF_hand_dom"/>
</dbReference>
<dbReference type="Pfam" id="PF13833">
    <property type="entry name" value="EF-hand_8"/>
    <property type="match status" value="1"/>
</dbReference>
<evidence type="ECO:0000313" key="8">
    <source>
        <dbReference type="Proteomes" id="UP000626180"/>
    </source>
</evidence>
<evidence type="ECO:0000256" key="3">
    <source>
        <dbReference type="SAM" id="MobiDB-lite"/>
    </source>
</evidence>
<feature type="domain" description="EF-hand" evidence="4">
    <location>
        <begin position="32"/>
        <end position="67"/>
    </location>
</feature>
<dbReference type="PANTHER" id="PTHR23050">
    <property type="entry name" value="CALCIUM BINDING PROTEIN"/>
    <property type="match status" value="1"/>
</dbReference>
<protein>
    <submittedName>
        <fullName evidence="5">EF-hand domain-containing protein</fullName>
    </submittedName>
    <submittedName>
        <fullName evidence="6">Signal transduction protein</fullName>
    </submittedName>
</protein>
<dbReference type="CDD" id="cd00051">
    <property type="entry name" value="EFh"/>
    <property type="match status" value="1"/>
</dbReference>
<keyword evidence="8" id="KW-1185">Reference proteome</keyword>
<dbReference type="PROSITE" id="PS50222">
    <property type="entry name" value="EF_HAND_2"/>
    <property type="match status" value="2"/>
</dbReference>
<dbReference type="AlphaFoldDB" id="A0A2X2DHX3"/>
<dbReference type="InterPro" id="IPR018247">
    <property type="entry name" value="EF_Hand_1_Ca_BS"/>
</dbReference>
<dbReference type="Gene3D" id="1.10.238.10">
    <property type="entry name" value="EF-hand"/>
    <property type="match status" value="2"/>
</dbReference>
<dbReference type="PROSITE" id="PS00018">
    <property type="entry name" value="EF_HAND_1"/>
    <property type="match status" value="3"/>
</dbReference>
<reference evidence="6 7" key="1">
    <citation type="submission" date="2018-06" db="EMBL/GenBank/DDBJ databases">
        <authorList>
            <consortium name="Pathogen Informatics"/>
            <person name="Doyle S."/>
        </authorList>
    </citation>
    <scope>NUCLEOTIDE SEQUENCE [LARGE SCALE GENOMIC DNA]</scope>
    <source>
        <strain evidence="6 7">NCTC11842</strain>
    </source>
</reference>
<keyword evidence="2" id="KW-0106">Calcium</keyword>
<evidence type="ECO:0000313" key="6">
    <source>
        <dbReference type="EMBL" id="SPZ11795.1"/>
    </source>
</evidence>
<dbReference type="GO" id="GO:0005509">
    <property type="term" value="F:calcium ion binding"/>
    <property type="evidence" value="ECO:0007669"/>
    <property type="project" value="InterPro"/>
</dbReference>
<keyword evidence="1" id="KW-0677">Repeat</keyword>
<dbReference type="NCBIfam" id="NF041410">
    <property type="entry name" value="XopAW"/>
    <property type="match status" value="1"/>
</dbReference>
<name>A0A2X2DHX3_PSELU</name>
<dbReference type="EMBL" id="JADMCD010000010">
    <property type="protein sequence ID" value="MBF8642516.1"/>
    <property type="molecule type" value="Genomic_DNA"/>
</dbReference>
<accession>A0A2X2DHX3</accession>
<dbReference type="SUPFAM" id="SSF47473">
    <property type="entry name" value="EF-hand"/>
    <property type="match status" value="1"/>
</dbReference>
<feature type="domain" description="EF-hand" evidence="4">
    <location>
        <begin position="140"/>
        <end position="175"/>
    </location>
</feature>
<sequence length="233" mass="23991">MISGIGSSHSSYFSSYTANKNSTTVPASTTSDDENPLKNLFKALDADGDGSISQSELTAAASSSGESDDSTAIDVDQLLSLMDQDSSDSISQREFASAFAPPPPPLPVADADSDDLADELIVSLDADASGTLSTLELAALDDTNSTSLMSALDEDENGEVSQDELSRALQASMMAQTDNDDSSTSSTVSAASTSSTAANDAVNLLAQAVIRKYQSVSNYSLDASKASRISVSV</sequence>
<dbReference type="Pfam" id="PF13499">
    <property type="entry name" value="EF-hand_7"/>
    <property type="match status" value="1"/>
</dbReference>
<dbReference type="InterPro" id="IPR011992">
    <property type="entry name" value="EF-hand-dom_pair"/>
</dbReference>
<dbReference type="SMART" id="SM00054">
    <property type="entry name" value="EFh"/>
    <property type="match status" value="3"/>
</dbReference>
<organism evidence="6 7">
    <name type="scientific">Pseudomonas luteola</name>
    <dbReference type="NCBI Taxonomy" id="47886"/>
    <lineage>
        <taxon>Bacteria</taxon>
        <taxon>Pseudomonadati</taxon>
        <taxon>Pseudomonadota</taxon>
        <taxon>Gammaproteobacteria</taxon>
        <taxon>Pseudomonadales</taxon>
        <taxon>Pseudomonadaceae</taxon>
        <taxon>Pseudomonas</taxon>
    </lineage>
</organism>
<evidence type="ECO:0000313" key="5">
    <source>
        <dbReference type="EMBL" id="MBF8642516.1"/>
    </source>
</evidence>
<feature type="compositionally biased region" description="Low complexity" evidence="3">
    <location>
        <begin position="182"/>
        <end position="196"/>
    </location>
</feature>
<proteinExistence type="predicted"/>
<dbReference type="Proteomes" id="UP000250443">
    <property type="component" value="Unassembled WGS sequence"/>
</dbReference>
<evidence type="ECO:0000259" key="4">
    <source>
        <dbReference type="PROSITE" id="PS50222"/>
    </source>
</evidence>
<dbReference type="Proteomes" id="UP000626180">
    <property type="component" value="Unassembled WGS sequence"/>
</dbReference>
<evidence type="ECO:0000256" key="1">
    <source>
        <dbReference type="ARBA" id="ARBA00022737"/>
    </source>
</evidence>
<evidence type="ECO:0000313" key="7">
    <source>
        <dbReference type="Proteomes" id="UP000250443"/>
    </source>
</evidence>